<evidence type="ECO:0000259" key="6">
    <source>
        <dbReference type="PROSITE" id="PS50090"/>
    </source>
</evidence>
<name>A0A7S4A181_9STRA</name>
<dbReference type="NCBIfam" id="TIGR01557">
    <property type="entry name" value="myb_SHAQKYF"/>
    <property type="match status" value="1"/>
</dbReference>
<evidence type="ECO:0000256" key="4">
    <source>
        <dbReference type="ARBA" id="ARBA00023242"/>
    </source>
</evidence>
<dbReference type="AlphaFoldDB" id="A0A7S4A181"/>
<dbReference type="EMBL" id="HBIW01018777">
    <property type="protein sequence ID" value="CAE0700733.1"/>
    <property type="molecule type" value="Transcribed_RNA"/>
</dbReference>
<feature type="region of interest" description="Disordered" evidence="5">
    <location>
        <begin position="149"/>
        <end position="188"/>
    </location>
</feature>
<protein>
    <recommendedName>
        <fullName evidence="10">HTH myb-type domain-containing protein</fullName>
    </recommendedName>
</protein>
<dbReference type="InterPro" id="IPR006447">
    <property type="entry name" value="Myb_dom_plants"/>
</dbReference>
<feature type="domain" description="HTH myb-type" evidence="8">
    <location>
        <begin position="89"/>
        <end position="143"/>
    </location>
</feature>
<dbReference type="GO" id="GO:0003677">
    <property type="term" value="F:DNA binding"/>
    <property type="evidence" value="ECO:0007669"/>
    <property type="project" value="UniProtKB-KW"/>
</dbReference>
<feature type="compositionally biased region" description="Polar residues" evidence="5">
    <location>
        <begin position="37"/>
        <end position="67"/>
    </location>
</feature>
<keyword evidence="4" id="KW-0539">Nucleus</keyword>
<keyword evidence="3" id="KW-0804">Transcription</keyword>
<evidence type="ECO:0008006" key="10">
    <source>
        <dbReference type="Google" id="ProtNLM"/>
    </source>
</evidence>
<evidence type="ECO:0000256" key="1">
    <source>
        <dbReference type="ARBA" id="ARBA00023015"/>
    </source>
</evidence>
<evidence type="ECO:0000256" key="5">
    <source>
        <dbReference type="SAM" id="MobiDB-lite"/>
    </source>
</evidence>
<feature type="domain" description="SANT" evidence="7">
    <location>
        <begin position="92"/>
        <end position="143"/>
    </location>
</feature>
<dbReference type="PROSITE" id="PS51293">
    <property type="entry name" value="SANT"/>
    <property type="match status" value="1"/>
</dbReference>
<evidence type="ECO:0000313" key="9">
    <source>
        <dbReference type="EMBL" id="CAE0700733.1"/>
    </source>
</evidence>
<dbReference type="Pfam" id="PF00249">
    <property type="entry name" value="Myb_DNA-binding"/>
    <property type="match status" value="1"/>
</dbReference>
<keyword evidence="1" id="KW-0805">Transcription regulation</keyword>
<dbReference type="Gene3D" id="1.10.10.60">
    <property type="entry name" value="Homeodomain-like"/>
    <property type="match status" value="1"/>
</dbReference>
<dbReference type="InterPro" id="IPR009057">
    <property type="entry name" value="Homeodomain-like_sf"/>
</dbReference>
<organism evidence="9">
    <name type="scientific">Pelagomonas calceolata</name>
    <dbReference type="NCBI Taxonomy" id="35677"/>
    <lineage>
        <taxon>Eukaryota</taxon>
        <taxon>Sar</taxon>
        <taxon>Stramenopiles</taxon>
        <taxon>Ochrophyta</taxon>
        <taxon>Pelagophyceae</taxon>
        <taxon>Pelagomonadales</taxon>
        <taxon>Pelagomonadaceae</taxon>
        <taxon>Pelagomonas</taxon>
    </lineage>
</organism>
<accession>A0A7S4A181</accession>
<proteinExistence type="predicted"/>
<feature type="domain" description="Myb-like" evidence="6">
    <location>
        <begin position="89"/>
        <end position="139"/>
    </location>
</feature>
<dbReference type="InterPro" id="IPR001005">
    <property type="entry name" value="SANT/Myb"/>
</dbReference>
<feature type="region of interest" description="Disordered" evidence="5">
    <location>
        <begin position="321"/>
        <end position="348"/>
    </location>
</feature>
<dbReference type="SUPFAM" id="SSF46689">
    <property type="entry name" value="Homeodomain-like"/>
    <property type="match status" value="1"/>
</dbReference>
<feature type="region of interest" description="Disordered" evidence="5">
    <location>
        <begin position="37"/>
        <end position="95"/>
    </location>
</feature>
<dbReference type="PROSITE" id="PS51294">
    <property type="entry name" value="HTH_MYB"/>
    <property type="match status" value="1"/>
</dbReference>
<dbReference type="InterPro" id="IPR017884">
    <property type="entry name" value="SANT_dom"/>
</dbReference>
<feature type="region of interest" description="Disordered" evidence="5">
    <location>
        <begin position="1"/>
        <end position="23"/>
    </location>
</feature>
<reference evidence="9" key="1">
    <citation type="submission" date="2021-01" db="EMBL/GenBank/DDBJ databases">
        <authorList>
            <person name="Corre E."/>
            <person name="Pelletier E."/>
            <person name="Niang G."/>
            <person name="Scheremetjew M."/>
            <person name="Finn R."/>
            <person name="Kale V."/>
            <person name="Holt S."/>
            <person name="Cochrane G."/>
            <person name="Meng A."/>
            <person name="Brown T."/>
            <person name="Cohen L."/>
        </authorList>
    </citation>
    <scope>NUCLEOTIDE SEQUENCE</scope>
    <source>
        <strain evidence="9">CCMP1756</strain>
    </source>
</reference>
<gene>
    <name evidence="9" type="ORF">PCAL00307_LOCUS16169</name>
</gene>
<evidence type="ECO:0000256" key="3">
    <source>
        <dbReference type="ARBA" id="ARBA00023163"/>
    </source>
</evidence>
<dbReference type="CDD" id="cd00167">
    <property type="entry name" value="SANT"/>
    <property type="match status" value="1"/>
</dbReference>
<dbReference type="PANTHER" id="PTHR12802">
    <property type="entry name" value="SWI/SNF COMPLEX-RELATED"/>
    <property type="match status" value="1"/>
</dbReference>
<evidence type="ECO:0000259" key="7">
    <source>
        <dbReference type="PROSITE" id="PS51293"/>
    </source>
</evidence>
<dbReference type="InterPro" id="IPR017930">
    <property type="entry name" value="Myb_dom"/>
</dbReference>
<dbReference type="PROSITE" id="PS50090">
    <property type="entry name" value="MYB_LIKE"/>
    <property type="match status" value="1"/>
</dbReference>
<evidence type="ECO:0000259" key="8">
    <source>
        <dbReference type="PROSITE" id="PS51294"/>
    </source>
</evidence>
<sequence length="348" mass="37361">MAKKAAEKDTEEETEKPAAAPAPGYASLPVAYAASLQQHYAQHASQSTQQTPGDANARAYQSYQVAQYNAALAAAAPPRPKPKGKDANNPHQRHGRWTEEEHTQFLSLMTKYGRSWTKISQCMRTRSEPQVRSHAQKHFLRLNRLEKAAKGEGAAPAEAQYPKPERKKQKRRKVETPAYEQPSSDEAGVPSALLAQGVALPGPPQQPYYGQGGYPYPYMVPPQPGAAQQPYYNYLPFAAMPNDPNAAAAAAAPWTAAAPAAPAPPPMTPEEQQRLYATDPQAYQMRVLAQLAAAPGPPLGADPNSSFWFDPATGQIVCSTAPTEPIAHGTPLPAEPPVKAEADAGDAN</sequence>
<dbReference type="SMART" id="SM00717">
    <property type="entry name" value="SANT"/>
    <property type="match status" value="1"/>
</dbReference>
<evidence type="ECO:0000256" key="2">
    <source>
        <dbReference type="ARBA" id="ARBA00023125"/>
    </source>
</evidence>
<keyword evidence="2" id="KW-0238">DNA-binding</keyword>